<name>A0ABD3Q8H0_9STRA</name>
<dbReference type="EMBL" id="JALLPJ020000297">
    <property type="protein sequence ID" value="KAL3796342.1"/>
    <property type="molecule type" value="Genomic_DNA"/>
</dbReference>
<keyword evidence="2" id="KW-1185">Reference proteome</keyword>
<evidence type="ECO:0000313" key="1">
    <source>
        <dbReference type="EMBL" id="KAL3796342.1"/>
    </source>
</evidence>
<sequence length="181" mass="19404">MDVFRKQTALEPYFTKSYGCAAFSSVAKGGLFVVGGAYGSGDVYKLTNGKEEHVCKVDLMQAAVGWVLGGEVFSEIVFFETESDFNRFMSGNFEFSANAKAVALTANISANVTTMGNQGIQAGLTPEQTSVRGFRSDVEYTKGMKVFTLTLGGLMYEATVGGQKFTVKNKVQSSESALATK</sequence>
<gene>
    <name evidence="1" type="ORF">ACHAWO_009011</name>
</gene>
<proteinExistence type="predicted"/>
<accession>A0ABD3Q8H0</accession>
<reference evidence="1 2" key="1">
    <citation type="submission" date="2024-10" db="EMBL/GenBank/DDBJ databases">
        <title>Updated reference genomes for cyclostephanoid diatoms.</title>
        <authorList>
            <person name="Roberts W.R."/>
            <person name="Alverson A.J."/>
        </authorList>
    </citation>
    <scope>NUCLEOTIDE SEQUENCE [LARGE SCALE GENOMIC DNA]</scope>
    <source>
        <strain evidence="1 2">AJA010-31</strain>
    </source>
</reference>
<evidence type="ECO:0008006" key="3">
    <source>
        <dbReference type="Google" id="ProtNLM"/>
    </source>
</evidence>
<comment type="caution">
    <text evidence="1">The sequence shown here is derived from an EMBL/GenBank/DDBJ whole genome shotgun (WGS) entry which is preliminary data.</text>
</comment>
<dbReference type="AlphaFoldDB" id="A0ABD3Q8H0"/>
<evidence type="ECO:0000313" key="2">
    <source>
        <dbReference type="Proteomes" id="UP001530400"/>
    </source>
</evidence>
<dbReference type="Proteomes" id="UP001530400">
    <property type="component" value="Unassembled WGS sequence"/>
</dbReference>
<organism evidence="1 2">
    <name type="scientific">Cyclotella atomus</name>
    <dbReference type="NCBI Taxonomy" id="382360"/>
    <lineage>
        <taxon>Eukaryota</taxon>
        <taxon>Sar</taxon>
        <taxon>Stramenopiles</taxon>
        <taxon>Ochrophyta</taxon>
        <taxon>Bacillariophyta</taxon>
        <taxon>Coscinodiscophyceae</taxon>
        <taxon>Thalassiosirophycidae</taxon>
        <taxon>Stephanodiscales</taxon>
        <taxon>Stephanodiscaceae</taxon>
        <taxon>Cyclotella</taxon>
    </lineage>
</organism>
<protein>
    <recommendedName>
        <fullName evidence="3">Ysc84 actin-binding domain-containing protein</fullName>
    </recommendedName>
</protein>